<protein>
    <submittedName>
        <fullName evidence="6">Multiple C2 and transmembrane domain-containing protein 1</fullName>
    </submittedName>
</protein>
<dbReference type="SMART" id="SM00239">
    <property type="entry name" value="C2"/>
    <property type="match status" value="1"/>
</dbReference>
<feature type="region of interest" description="Disordered" evidence="3">
    <location>
        <begin position="305"/>
        <end position="351"/>
    </location>
</feature>
<sequence>MIADITGRSDPFVEISLLNTRIRTHVEYRTLNPTWDRLFDIPVIDVFSHVELRVMDFDRLGHADFLGAIRIPLLSFAADAPGHGKMLWYPLKSRDLLRRGRGEIRIAGELSFDRLSGAARLITARSHDPMRRRPHFSPRNLHNAVVRMLPFALFMLRVLIITSRLIAWRYKWWKTVLAIAAWTMFCLLFRAWMVPLSILAWIAMYNVLDLDASQTLVDEHGNVKSAQGSSAATHDLLRKTIDNFGLEEEVQRDFDAAYEAATAAEADDRECEMIESGNQEQVKKKASTDKTVKIGAAGILPKRKEEATAAARRRGDDGSCSTGKQGDFSRFFSSDSDSDDLDAAGDTEDEKDRLWRGPVPLLSALKRHVHRVHDVVDETVIEEGEILLKQSLVGQARVLFRIVKRFQEVLEICASLLERACNVANFSVPLLSQTVVVLLVLTTLALLVLPWNIFVLVLGYVRFAEEFYYRFLDTSMRDGAPYVVIPYFRTLEVLLRAPSNVDKAQLRRLEPEDDSVEDSPKLLAFKL</sequence>
<dbReference type="InterPro" id="IPR000008">
    <property type="entry name" value="C2_dom"/>
</dbReference>
<feature type="compositionally biased region" description="Acidic residues" evidence="3">
    <location>
        <begin position="336"/>
        <end position="349"/>
    </location>
</feature>
<feature type="domain" description="C2" evidence="5">
    <location>
        <begin position="1"/>
        <end position="89"/>
    </location>
</feature>
<feature type="transmembrane region" description="Helical" evidence="4">
    <location>
        <begin position="179"/>
        <end position="204"/>
    </location>
</feature>
<keyword evidence="1" id="KW-0479">Metal-binding</keyword>
<proteinExistence type="predicted"/>
<dbReference type="Proteomes" id="UP000241890">
    <property type="component" value="Unassembled WGS sequence"/>
</dbReference>
<keyword evidence="4" id="KW-1133">Transmembrane helix</keyword>
<dbReference type="PANTHER" id="PTHR45911:SF4">
    <property type="entry name" value="MULTIPLE C2 AND TRANSMEMBRANE DOMAIN-CONTAINING PROTEIN"/>
    <property type="match status" value="1"/>
</dbReference>
<evidence type="ECO:0000256" key="1">
    <source>
        <dbReference type="ARBA" id="ARBA00022723"/>
    </source>
</evidence>
<organism evidence="6 7">
    <name type="scientific">Hondaea fermentalgiana</name>
    <dbReference type="NCBI Taxonomy" id="2315210"/>
    <lineage>
        <taxon>Eukaryota</taxon>
        <taxon>Sar</taxon>
        <taxon>Stramenopiles</taxon>
        <taxon>Bigyra</taxon>
        <taxon>Labyrinthulomycetes</taxon>
        <taxon>Thraustochytrida</taxon>
        <taxon>Thraustochytriidae</taxon>
        <taxon>Hondaea</taxon>
    </lineage>
</organism>
<dbReference type="Pfam" id="PF00168">
    <property type="entry name" value="C2"/>
    <property type="match status" value="1"/>
</dbReference>
<dbReference type="GO" id="GO:0005509">
    <property type="term" value="F:calcium ion binding"/>
    <property type="evidence" value="ECO:0007669"/>
    <property type="project" value="TreeGrafter"/>
</dbReference>
<keyword evidence="4" id="KW-0472">Membrane</keyword>
<name>A0A2R5GHY8_9STRA</name>
<evidence type="ECO:0000313" key="6">
    <source>
        <dbReference type="EMBL" id="GBG29939.1"/>
    </source>
</evidence>
<reference evidence="6 7" key="1">
    <citation type="submission" date="2017-12" db="EMBL/GenBank/DDBJ databases">
        <title>Sequencing, de novo assembly and annotation of complete genome of a new Thraustochytrid species, strain FCC1311.</title>
        <authorList>
            <person name="Sedici K."/>
            <person name="Godart F."/>
            <person name="Aiese Cigliano R."/>
            <person name="Sanseverino W."/>
            <person name="Barakat M."/>
            <person name="Ortet P."/>
            <person name="Marechal E."/>
            <person name="Cagnac O."/>
            <person name="Amato A."/>
        </authorList>
    </citation>
    <scope>NUCLEOTIDE SEQUENCE [LARGE SCALE GENOMIC DNA]</scope>
</reference>
<evidence type="ECO:0000256" key="2">
    <source>
        <dbReference type="ARBA" id="ARBA00022837"/>
    </source>
</evidence>
<feature type="compositionally biased region" description="Basic and acidic residues" evidence="3">
    <location>
        <begin position="305"/>
        <end position="317"/>
    </location>
</feature>
<accession>A0A2R5GHY8</accession>
<keyword evidence="7" id="KW-1185">Reference proteome</keyword>
<dbReference type="InterPro" id="IPR035892">
    <property type="entry name" value="C2_domain_sf"/>
</dbReference>
<dbReference type="SUPFAM" id="SSF49562">
    <property type="entry name" value="C2 domain (Calcium/lipid-binding domain, CaLB)"/>
    <property type="match status" value="1"/>
</dbReference>
<dbReference type="OrthoDB" id="270970at2759"/>
<evidence type="ECO:0000259" key="5">
    <source>
        <dbReference type="PROSITE" id="PS50004"/>
    </source>
</evidence>
<comment type="caution">
    <text evidence="6">The sequence shown here is derived from an EMBL/GenBank/DDBJ whole genome shotgun (WGS) entry which is preliminary data.</text>
</comment>
<dbReference type="GO" id="GO:0016020">
    <property type="term" value="C:membrane"/>
    <property type="evidence" value="ECO:0007669"/>
    <property type="project" value="TreeGrafter"/>
</dbReference>
<keyword evidence="2" id="KW-0106">Calcium</keyword>
<dbReference type="PROSITE" id="PS50004">
    <property type="entry name" value="C2"/>
    <property type="match status" value="1"/>
</dbReference>
<dbReference type="Gene3D" id="2.60.40.150">
    <property type="entry name" value="C2 domain"/>
    <property type="match status" value="1"/>
</dbReference>
<feature type="transmembrane region" description="Helical" evidence="4">
    <location>
        <begin position="148"/>
        <end position="167"/>
    </location>
</feature>
<feature type="transmembrane region" description="Helical" evidence="4">
    <location>
        <begin position="435"/>
        <end position="461"/>
    </location>
</feature>
<dbReference type="InParanoid" id="A0A2R5GHY8"/>
<evidence type="ECO:0000256" key="4">
    <source>
        <dbReference type="SAM" id="Phobius"/>
    </source>
</evidence>
<gene>
    <name evidence="6" type="ORF">FCC1311_021011</name>
</gene>
<evidence type="ECO:0000256" key="3">
    <source>
        <dbReference type="SAM" id="MobiDB-lite"/>
    </source>
</evidence>
<evidence type="ECO:0000313" key="7">
    <source>
        <dbReference type="Proteomes" id="UP000241890"/>
    </source>
</evidence>
<dbReference type="PANTHER" id="PTHR45911">
    <property type="entry name" value="C2 DOMAIN-CONTAINING PROTEIN"/>
    <property type="match status" value="1"/>
</dbReference>
<dbReference type="EMBL" id="BEYU01000068">
    <property type="protein sequence ID" value="GBG29939.1"/>
    <property type="molecule type" value="Genomic_DNA"/>
</dbReference>
<dbReference type="AlphaFoldDB" id="A0A2R5GHY8"/>
<keyword evidence="4 6" id="KW-0812">Transmembrane</keyword>